<keyword evidence="3" id="KW-1185">Reference proteome</keyword>
<evidence type="ECO:0000313" key="3">
    <source>
        <dbReference type="Proteomes" id="UP000000845"/>
    </source>
</evidence>
<dbReference type="RefSeq" id="WP_012860821.1">
    <property type="nucleotide sequence ID" value="NC_013517.1"/>
</dbReference>
<evidence type="ECO:0000256" key="1">
    <source>
        <dbReference type="SAM" id="Phobius"/>
    </source>
</evidence>
<dbReference type="HOGENOM" id="CLU_1314682_0_0_0"/>
<dbReference type="EMBL" id="CP001739">
    <property type="protein sequence ID" value="ACZ08225.1"/>
    <property type="molecule type" value="Genomic_DNA"/>
</dbReference>
<keyword evidence="1" id="KW-0812">Transmembrane</keyword>
<dbReference type="Proteomes" id="UP000000845">
    <property type="component" value="Chromosome"/>
</dbReference>
<sequence length="209" mass="24776">MKEFSLTYLVSILSVFISSATAVFLSIIAYKQNKKLNLQKEEHDRNLTRQKNEFDKEITRLSGSIERMNFVHKTQFDTEFELYKKIWLEISNITKSFHNIQDHLTELNSTDNDCSEANKALKNEYNLLKSYSSVFSEIIDKNRPFYFQELYSLLIIFSNQSKILAEYLSNDDYQKIDLDSYLYEMVKLLNFSVSIEEIIRNRIENLKIV</sequence>
<name>D1AHJ1_SEBTE</name>
<dbReference type="AlphaFoldDB" id="D1AHJ1"/>
<proteinExistence type="predicted"/>
<keyword evidence="1" id="KW-0472">Membrane</keyword>
<accession>D1AHJ1</accession>
<reference evidence="3" key="1">
    <citation type="submission" date="2009-09" db="EMBL/GenBank/DDBJ databases">
        <title>The complete chromosome of Sebaldella termitidis ATCC 33386.</title>
        <authorList>
            <consortium name="US DOE Joint Genome Institute (JGI-PGF)"/>
            <person name="Lucas S."/>
            <person name="Copeland A."/>
            <person name="Lapidus A."/>
            <person name="Glavina del Rio T."/>
            <person name="Dalin E."/>
            <person name="Tice H."/>
            <person name="Bruce D."/>
            <person name="Goodwin L."/>
            <person name="Pitluck S."/>
            <person name="Kyrpides N."/>
            <person name="Mavromatis K."/>
            <person name="Ivanova N."/>
            <person name="Mikhailova N."/>
            <person name="Sims D."/>
            <person name="Meincke L."/>
            <person name="Brettin T."/>
            <person name="Detter J.C."/>
            <person name="Han C."/>
            <person name="Larimer F."/>
            <person name="Land M."/>
            <person name="Hauser L."/>
            <person name="Markowitz V."/>
            <person name="Cheng J.F."/>
            <person name="Hugenholtz P."/>
            <person name="Woyke T."/>
            <person name="Wu D."/>
            <person name="Eisen J.A."/>
        </authorList>
    </citation>
    <scope>NUCLEOTIDE SEQUENCE [LARGE SCALE GENOMIC DNA]</scope>
    <source>
        <strain evidence="3">ATCC 33386 / NCTC 11300</strain>
    </source>
</reference>
<gene>
    <name evidence="2" type="ordered locus">Sterm_1360</name>
</gene>
<dbReference type="SUPFAM" id="SSF144292">
    <property type="entry name" value="occludin/ELL-like"/>
    <property type="match status" value="1"/>
</dbReference>
<feature type="transmembrane region" description="Helical" evidence="1">
    <location>
        <begin position="6"/>
        <end position="30"/>
    </location>
</feature>
<evidence type="ECO:0000313" key="2">
    <source>
        <dbReference type="EMBL" id="ACZ08225.1"/>
    </source>
</evidence>
<protein>
    <submittedName>
        <fullName evidence="2">Uncharacterized protein</fullName>
    </submittedName>
</protein>
<organism evidence="2 3">
    <name type="scientific">Sebaldella termitidis (strain ATCC 33386 / NCTC 11300)</name>
    <dbReference type="NCBI Taxonomy" id="526218"/>
    <lineage>
        <taxon>Bacteria</taxon>
        <taxon>Fusobacteriati</taxon>
        <taxon>Fusobacteriota</taxon>
        <taxon>Fusobacteriia</taxon>
        <taxon>Fusobacteriales</taxon>
        <taxon>Leptotrichiaceae</taxon>
        <taxon>Sebaldella</taxon>
    </lineage>
</organism>
<reference evidence="2 3" key="2">
    <citation type="journal article" date="2010" name="Stand. Genomic Sci.">
        <title>Complete genome sequence of Sebaldella termitidis type strain (NCTC 11300).</title>
        <authorList>
            <person name="Harmon-Smith M."/>
            <person name="Celia L."/>
            <person name="Chertkov O."/>
            <person name="Lapidus A."/>
            <person name="Copeland A."/>
            <person name="Glavina Del Rio T."/>
            <person name="Nolan M."/>
            <person name="Lucas S."/>
            <person name="Tice H."/>
            <person name="Cheng J.F."/>
            <person name="Han C."/>
            <person name="Detter J.C."/>
            <person name="Bruce D."/>
            <person name="Goodwin L."/>
            <person name="Pitluck S."/>
            <person name="Pati A."/>
            <person name="Liolios K."/>
            <person name="Ivanova N."/>
            <person name="Mavromatis K."/>
            <person name="Mikhailova N."/>
            <person name="Chen A."/>
            <person name="Palaniappan K."/>
            <person name="Land M."/>
            <person name="Hauser L."/>
            <person name="Chang Y.J."/>
            <person name="Jeffries C.D."/>
            <person name="Brettin T."/>
            <person name="Goker M."/>
            <person name="Beck B."/>
            <person name="Bristow J."/>
            <person name="Eisen J.A."/>
            <person name="Markowitz V."/>
            <person name="Hugenholtz P."/>
            <person name="Kyrpides N.C."/>
            <person name="Klenk H.P."/>
            <person name="Chen F."/>
        </authorList>
    </citation>
    <scope>NUCLEOTIDE SEQUENCE [LARGE SCALE GENOMIC DNA]</scope>
    <source>
        <strain evidence="3">ATCC 33386 / NCTC 11300</strain>
    </source>
</reference>
<dbReference type="KEGG" id="str:Sterm_1360"/>
<keyword evidence="1" id="KW-1133">Transmembrane helix</keyword>